<dbReference type="EMBL" id="FPIB01000024">
    <property type="protein sequence ID" value="SFV90837.1"/>
    <property type="molecule type" value="Genomic_DNA"/>
</dbReference>
<evidence type="ECO:0000256" key="3">
    <source>
        <dbReference type="ARBA" id="ARBA00022723"/>
    </source>
</evidence>
<proteinExistence type="predicted"/>
<keyword evidence="3" id="KW-0479">Metal-binding</keyword>
<accession>A0A1W1EAF1</accession>
<dbReference type="PROSITE" id="PS51007">
    <property type="entry name" value="CYTC"/>
    <property type="match status" value="1"/>
</dbReference>
<dbReference type="Gene3D" id="1.10.760.10">
    <property type="entry name" value="Cytochrome c-like domain"/>
    <property type="match status" value="1"/>
</dbReference>
<feature type="region of interest" description="Disordered" evidence="6">
    <location>
        <begin position="1"/>
        <end position="24"/>
    </location>
</feature>
<dbReference type="InterPro" id="IPR036909">
    <property type="entry name" value="Cyt_c-like_dom_sf"/>
</dbReference>
<dbReference type="GO" id="GO:0020037">
    <property type="term" value="F:heme binding"/>
    <property type="evidence" value="ECO:0007669"/>
    <property type="project" value="InterPro"/>
</dbReference>
<reference evidence="8" key="1">
    <citation type="submission" date="2016-10" db="EMBL/GenBank/DDBJ databases">
        <authorList>
            <person name="de Groot N.N."/>
        </authorList>
    </citation>
    <scope>NUCLEOTIDE SEQUENCE</scope>
</reference>
<evidence type="ECO:0000313" key="8">
    <source>
        <dbReference type="EMBL" id="SFV90837.1"/>
    </source>
</evidence>
<feature type="domain" description="Cytochrome c" evidence="7">
    <location>
        <begin position="64"/>
        <end position="147"/>
    </location>
</feature>
<sequence length="155" mass="16628">MFAAPLDNTKRVQPESKKTIEETKEAAKKLAEETKDVVSKLKESAVEALQEAHAKVSRAVVAESTSPTGEELYSKCVACHGTDGTKHALGKSAVIAGQSINILVQKLKSYKAGTRNVTGLGGFMHKVTASLSESEILALAAYIDTLKQQKEKKND</sequence>
<dbReference type="SUPFAM" id="SSF46626">
    <property type="entry name" value="Cytochrome c"/>
    <property type="match status" value="1"/>
</dbReference>
<name>A0A1W1EAF1_9ZZZZ</name>
<dbReference type="AlphaFoldDB" id="A0A1W1EAF1"/>
<keyword evidence="5" id="KW-0408">Iron</keyword>
<dbReference type="PANTHER" id="PTHR33751:SF9">
    <property type="entry name" value="CYTOCHROME C4"/>
    <property type="match status" value="1"/>
</dbReference>
<dbReference type="Pfam" id="PF00034">
    <property type="entry name" value="Cytochrom_C"/>
    <property type="match status" value="1"/>
</dbReference>
<dbReference type="GO" id="GO:0046872">
    <property type="term" value="F:metal ion binding"/>
    <property type="evidence" value="ECO:0007669"/>
    <property type="project" value="UniProtKB-KW"/>
</dbReference>
<evidence type="ECO:0000256" key="5">
    <source>
        <dbReference type="ARBA" id="ARBA00023004"/>
    </source>
</evidence>
<feature type="compositionally biased region" description="Basic and acidic residues" evidence="6">
    <location>
        <begin position="8"/>
        <end position="24"/>
    </location>
</feature>
<protein>
    <submittedName>
        <fullName evidence="8">Cytochrome C553 (Soluble cytochrome f)</fullName>
    </submittedName>
</protein>
<evidence type="ECO:0000256" key="4">
    <source>
        <dbReference type="ARBA" id="ARBA00022982"/>
    </source>
</evidence>
<evidence type="ECO:0000256" key="1">
    <source>
        <dbReference type="ARBA" id="ARBA00022448"/>
    </source>
</evidence>
<dbReference type="InterPro" id="IPR009056">
    <property type="entry name" value="Cyt_c-like_dom"/>
</dbReference>
<keyword evidence="1" id="KW-0813">Transport</keyword>
<dbReference type="GO" id="GO:0009055">
    <property type="term" value="F:electron transfer activity"/>
    <property type="evidence" value="ECO:0007669"/>
    <property type="project" value="InterPro"/>
</dbReference>
<keyword evidence="2" id="KW-0349">Heme</keyword>
<dbReference type="InterPro" id="IPR050597">
    <property type="entry name" value="Cytochrome_c_Oxidase_Subunit"/>
</dbReference>
<organism evidence="8">
    <name type="scientific">hydrothermal vent metagenome</name>
    <dbReference type="NCBI Taxonomy" id="652676"/>
    <lineage>
        <taxon>unclassified sequences</taxon>
        <taxon>metagenomes</taxon>
        <taxon>ecological metagenomes</taxon>
    </lineage>
</organism>
<evidence type="ECO:0000259" key="7">
    <source>
        <dbReference type="PROSITE" id="PS51007"/>
    </source>
</evidence>
<dbReference type="PANTHER" id="PTHR33751">
    <property type="entry name" value="CBB3-TYPE CYTOCHROME C OXIDASE SUBUNIT FIXP"/>
    <property type="match status" value="1"/>
</dbReference>
<gene>
    <name evidence="8" type="ORF">MNB_SV-4-414</name>
</gene>
<evidence type="ECO:0000256" key="2">
    <source>
        <dbReference type="ARBA" id="ARBA00022617"/>
    </source>
</evidence>
<keyword evidence="4" id="KW-0249">Electron transport</keyword>
<evidence type="ECO:0000256" key="6">
    <source>
        <dbReference type="SAM" id="MobiDB-lite"/>
    </source>
</evidence>